<name>A0ABD5NYJ6_9EURY</name>
<evidence type="ECO:0000313" key="2">
    <source>
        <dbReference type="EMBL" id="MFC4246798.1"/>
    </source>
</evidence>
<dbReference type="EMBL" id="JBHSDJ010000016">
    <property type="protein sequence ID" value="MFC4246798.1"/>
    <property type="molecule type" value="Genomic_DNA"/>
</dbReference>
<feature type="transmembrane region" description="Helical" evidence="1">
    <location>
        <begin position="94"/>
        <end position="114"/>
    </location>
</feature>
<gene>
    <name evidence="2" type="ORF">ACFOZ7_07265</name>
</gene>
<accession>A0ABD5NYJ6</accession>
<organism evidence="2 3">
    <name type="scientific">Natribaculum luteum</name>
    <dbReference type="NCBI Taxonomy" id="1586232"/>
    <lineage>
        <taxon>Archaea</taxon>
        <taxon>Methanobacteriati</taxon>
        <taxon>Methanobacteriota</taxon>
        <taxon>Stenosarchaea group</taxon>
        <taxon>Halobacteria</taxon>
        <taxon>Halobacteriales</taxon>
        <taxon>Natrialbaceae</taxon>
        <taxon>Natribaculum</taxon>
    </lineage>
</organism>
<dbReference type="GeneID" id="71854306"/>
<feature type="transmembrane region" description="Helical" evidence="1">
    <location>
        <begin position="69"/>
        <end position="87"/>
    </location>
</feature>
<sequence length="115" mass="12026">MNGLDEVPESVNRAIVLGIVLYFTLVVYAGITADPLARDIADAVFGLIAIAVGATLYRESGGERSATLGAGVCLVLGGISQFVYLATRAPILDFVTTVAVFVGIGLYVYAIWIAD</sequence>
<dbReference type="RefSeq" id="WP_246966390.1">
    <property type="nucleotide sequence ID" value="NZ_CP095397.1"/>
</dbReference>
<dbReference type="AlphaFoldDB" id="A0ABD5NYJ6"/>
<feature type="transmembrane region" description="Helical" evidence="1">
    <location>
        <begin position="14"/>
        <end position="33"/>
    </location>
</feature>
<feature type="transmembrane region" description="Helical" evidence="1">
    <location>
        <begin position="40"/>
        <end position="57"/>
    </location>
</feature>
<keyword evidence="1" id="KW-0472">Membrane</keyword>
<comment type="caution">
    <text evidence="2">The sequence shown here is derived from an EMBL/GenBank/DDBJ whole genome shotgun (WGS) entry which is preliminary data.</text>
</comment>
<keyword evidence="1" id="KW-1133">Transmembrane helix</keyword>
<protein>
    <submittedName>
        <fullName evidence="2">Uncharacterized protein</fullName>
    </submittedName>
</protein>
<evidence type="ECO:0000256" key="1">
    <source>
        <dbReference type="SAM" id="Phobius"/>
    </source>
</evidence>
<keyword evidence="1" id="KW-0812">Transmembrane</keyword>
<proteinExistence type="predicted"/>
<evidence type="ECO:0000313" key="3">
    <source>
        <dbReference type="Proteomes" id="UP001595821"/>
    </source>
</evidence>
<reference evidence="2 3" key="1">
    <citation type="journal article" date="2014" name="Int. J. Syst. Evol. Microbiol.">
        <title>Complete genome sequence of Corynebacterium casei LMG S-19264T (=DSM 44701T), isolated from a smear-ripened cheese.</title>
        <authorList>
            <consortium name="US DOE Joint Genome Institute (JGI-PGF)"/>
            <person name="Walter F."/>
            <person name="Albersmeier A."/>
            <person name="Kalinowski J."/>
            <person name="Ruckert C."/>
        </authorList>
    </citation>
    <scope>NUCLEOTIDE SEQUENCE [LARGE SCALE GENOMIC DNA]</scope>
    <source>
        <strain evidence="2 3">IBRC-M 10912</strain>
    </source>
</reference>
<dbReference type="Proteomes" id="UP001595821">
    <property type="component" value="Unassembled WGS sequence"/>
</dbReference>